<dbReference type="Proteomes" id="UP000054018">
    <property type="component" value="Unassembled WGS sequence"/>
</dbReference>
<dbReference type="OrthoDB" id="2641290at2759"/>
<keyword evidence="2" id="KW-1185">Reference proteome</keyword>
<dbReference type="EMBL" id="KN833764">
    <property type="protein sequence ID" value="KIK20447.1"/>
    <property type="molecule type" value="Genomic_DNA"/>
</dbReference>
<accession>A0A0C9ZDC6</accession>
<gene>
    <name evidence="1" type="ORF">PISMIDRAFT_682262</name>
</gene>
<dbReference type="AlphaFoldDB" id="A0A0C9ZDC6"/>
<protein>
    <submittedName>
        <fullName evidence="1">Uncharacterized protein</fullName>
    </submittedName>
</protein>
<name>A0A0C9ZDC6_9AGAM</name>
<reference evidence="2" key="2">
    <citation type="submission" date="2015-01" db="EMBL/GenBank/DDBJ databases">
        <title>Evolutionary Origins and Diversification of the Mycorrhizal Mutualists.</title>
        <authorList>
            <consortium name="DOE Joint Genome Institute"/>
            <consortium name="Mycorrhizal Genomics Consortium"/>
            <person name="Kohler A."/>
            <person name="Kuo A."/>
            <person name="Nagy L.G."/>
            <person name="Floudas D."/>
            <person name="Copeland A."/>
            <person name="Barry K.W."/>
            <person name="Cichocki N."/>
            <person name="Veneault-Fourrey C."/>
            <person name="LaButti K."/>
            <person name="Lindquist E.A."/>
            <person name="Lipzen A."/>
            <person name="Lundell T."/>
            <person name="Morin E."/>
            <person name="Murat C."/>
            <person name="Riley R."/>
            <person name="Ohm R."/>
            <person name="Sun H."/>
            <person name="Tunlid A."/>
            <person name="Henrissat B."/>
            <person name="Grigoriev I.V."/>
            <person name="Hibbett D.S."/>
            <person name="Martin F."/>
        </authorList>
    </citation>
    <scope>NUCLEOTIDE SEQUENCE [LARGE SCALE GENOMIC DNA]</scope>
    <source>
        <strain evidence="2">441</strain>
    </source>
</reference>
<evidence type="ECO:0000313" key="2">
    <source>
        <dbReference type="Proteomes" id="UP000054018"/>
    </source>
</evidence>
<reference evidence="1 2" key="1">
    <citation type="submission" date="2014-04" db="EMBL/GenBank/DDBJ databases">
        <authorList>
            <consortium name="DOE Joint Genome Institute"/>
            <person name="Kuo A."/>
            <person name="Kohler A."/>
            <person name="Costa M.D."/>
            <person name="Nagy L.G."/>
            <person name="Floudas D."/>
            <person name="Copeland A."/>
            <person name="Barry K.W."/>
            <person name="Cichocki N."/>
            <person name="Veneault-Fourrey C."/>
            <person name="LaButti K."/>
            <person name="Lindquist E.A."/>
            <person name="Lipzen A."/>
            <person name="Lundell T."/>
            <person name="Morin E."/>
            <person name="Murat C."/>
            <person name="Sun H."/>
            <person name="Tunlid A."/>
            <person name="Henrissat B."/>
            <person name="Grigoriev I.V."/>
            <person name="Hibbett D.S."/>
            <person name="Martin F."/>
            <person name="Nordberg H.P."/>
            <person name="Cantor M.N."/>
            <person name="Hua S.X."/>
        </authorList>
    </citation>
    <scope>NUCLEOTIDE SEQUENCE [LARGE SCALE GENOMIC DNA]</scope>
    <source>
        <strain evidence="1 2">441</strain>
    </source>
</reference>
<evidence type="ECO:0000313" key="1">
    <source>
        <dbReference type="EMBL" id="KIK20447.1"/>
    </source>
</evidence>
<dbReference type="HOGENOM" id="CLU_1349402_0_0_1"/>
<proteinExistence type="predicted"/>
<organism evidence="1 2">
    <name type="scientific">Pisolithus microcarpus 441</name>
    <dbReference type="NCBI Taxonomy" id="765257"/>
    <lineage>
        <taxon>Eukaryota</taxon>
        <taxon>Fungi</taxon>
        <taxon>Dikarya</taxon>
        <taxon>Basidiomycota</taxon>
        <taxon>Agaricomycotina</taxon>
        <taxon>Agaricomycetes</taxon>
        <taxon>Agaricomycetidae</taxon>
        <taxon>Boletales</taxon>
        <taxon>Sclerodermatineae</taxon>
        <taxon>Pisolithaceae</taxon>
        <taxon>Pisolithus</taxon>
    </lineage>
</organism>
<sequence length="203" mass="23011">MDCPQLLAHYTTHAKLVESTDSSWSLVTSGMPRHERFFEGDDYPLEELPLTTLSTPETVDVQLTGVEWCVCKPTITTVCLHGEISVHFSHNPPRFIFYPVSWDESDGLLMSTEMDGCSGTSLRTSVGRHIPELHDDESDLLSAVIYHEDPYESVDPWRRDVVDCQSLLCDDPLEHWEDLEDILTVSRTMALFSLAYVEDMSQA</sequence>